<keyword evidence="8" id="KW-1185">Reference proteome</keyword>
<keyword evidence="2 5" id="KW-0479">Metal-binding</keyword>
<dbReference type="GO" id="GO:0046872">
    <property type="term" value="F:metal ion binding"/>
    <property type="evidence" value="ECO:0007669"/>
    <property type="project" value="UniProtKB-KW"/>
</dbReference>
<sequence>MAGPEVVSRNNLGSSLPVKNVQLLASKNLKDIPARYIRPEFESEEILDDGSIQIPVIDMSKLVIGQLGYDDELQELHLACKDWGFFQLVNHGGTEIIEKMKVVTEQFFNLPLEEKKEWAQPPDDIEGYGQVFVFSEDQKLDWADMFFLYLLPVSLRKMRLWPEKPPSFRSTLDEYSKEMHKISMSLFGSIERNLGVEPGNLSRLFDKDCKQGIRLNYYPPCSHANKVIGLTPHSDADGLTLLVEVNDVQGLQMKKNDKWLPIKPAPGAIIVNIGDMLEIMSNGEYSSIEHRAVVNHEIERISVATFHMPDLATTLCPLPELVNDNQPKFMNMSIEEFLRLNLRNTLDGKRLLNEMKIIY</sequence>
<evidence type="ECO:0000313" key="8">
    <source>
        <dbReference type="Proteomes" id="UP001237642"/>
    </source>
</evidence>
<comment type="caution">
    <text evidence="7">The sequence shown here is derived from an EMBL/GenBank/DDBJ whole genome shotgun (WGS) entry which is preliminary data.</text>
</comment>
<feature type="domain" description="Fe2OG dioxygenase" evidence="6">
    <location>
        <begin position="209"/>
        <end position="309"/>
    </location>
</feature>
<dbReference type="Pfam" id="PF03171">
    <property type="entry name" value="2OG-FeII_Oxy"/>
    <property type="match status" value="1"/>
</dbReference>
<dbReference type="InterPro" id="IPR044861">
    <property type="entry name" value="IPNS-like_FE2OG_OXY"/>
</dbReference>
<dbReference type="InterPro" id="IPR026992">
    <property type="entry name" value="DIOX_N"/>
</dbReference>
<dbReference type="Proteomes" id="UP001237642">
    <property type="component" value="Unassembled WGS sequence"/>
</dbReference>
<keyword evidence="3 5" id="KW-0560">Oxidoreductase</keyword>
<accession>A0AAD8I7T6</accession>
<evidence type="ECO:0000256" key="4">
    <source>
        <dbReference type="ARBA" id="ARBA00023004"/>
    </source>
</evidence>
<reference evidence="7" key="2">
    <citation type="submission" date="2023-05" db="EMBL/GenBank/DDBJ databases">
        <authorList>
            <person name="Schelkunov M.I."/>
        </authorList>
    </citation>
    <scope>NUCLEOTIDE SEQUENCE</scope>
    <source>
        <strain evidence="7">Hsosn_3</strain>
        <tissue evidence="7">Leaf</tissue>
    </source>
</reference>
<dbReference type="SUPFAM" id="SSF51197">
    <property type="entry name" value="Clavaminate synthase-like"/>
    <property type="match status" value="1"/>
</dbReference>
<dbReference type="PROSITE" id="PS51471">
    <property type="entry name" value="FE2OG_OXY"/>
    <property type="match status" value="1"/>
</dbReference>
<name>A0AAD8I7T6_9APIA</name>
<dbReference type="GO" id="GO:0016705">
    <property type="term" value="F:oxidoreductase activity, acting on paired donors, with incorporation or reduction of molecular oxygen"/>
    <property type="evidence" value="ECO:0007669"/>
    <property type="project" value="UniProtKB-ARBA"/>
</dbReference>
<dbReference type="InterPro" id="IPR027443">
    <property type="entry name" value="IPNS-like_sf"/>
</dbReference>
<keyword evidence="4 5" id="KW-0408">Iron</keyword>
<dbReference type="InterPro" id="IPR050295">
    <property type="entry name" value="Plant_2OG-oxidoreductases"/>
</dbReference>
<dbReference type="EMBL" id="JAUIZM010000006">
    <property type="protein sequence ID" value="KAK1379468.1"/>
    <property type="molecule type" value="Genomic_DNA"/>
</dbReference>
<dbReference type="Gene3D" id="2.60.120.330">
    <property type="entry name" value="B-lactam Antibiotic, Isopenicillin N Synthase, Chain"/>
    <property type="match status" value="1"/>
</dbReference>
<dbReference type="FunFam" id="2.60.120.330:FF:000001">
    <property type="entry name" value="Protein SRG1"/>
    <property type="match status" value="1"/>
</dbReference>
<reference evidence="7" key="1">
    <citation type="submission" date="2023-02" db="EMBL/GenBank/DDBJ databases">
        <title>Genome of toxic invasive species Heracleum sosnowskyi carries increased number of genes despite the absence of recent whole-genome duplications.</title>
        <authorList>
            <person name="Schelkunov M."/>
            <person name="Shtratnikova V."/>
            <person name="Makarenko M."/>
            <person name="Klepikova A."/>
            <person name="Omelchenko D."/>
            <person name="Novikova G."/>
            <person name="Obukhova E."/>
            <person name="Bogdanov V."/>
            <person name="Penin A."/>
            <person name="Logacheva M."/>
        </authorList>
    </citation>
    <scope>NUCLEOTIDE SEQUENCE</scope>
    <source>
        <strain evidence="7">Hsosn_3</strain>
        <tissue evidence="7">Leaf</tissue>
    </source>
</reference>
<evidence type="ECO:0000259" key="6">
    <source>
        <dbReference type="PROSITE" id="PS51471"/>
    </source>
</evidence>
<evidence type="ECO:0000256" key="2">
    <source>
        <dbReference type="ARBA" id="ARBA00022723"/>
    </source>
</evidence>
<evidence type="ECO:0000256" key="1">
    <source>
        <dbReference type="ARBA" id="ARBA00008056"/>
    </source>
</evidence>
<evidence type="ECO:0000256" key="3">
    <source>
        <dbReference type="ARBA" id="ARBA00023002"/>
    </source>
</evidence>
<dbReference type="InterPro" id="IPR005123">
    <property type="entry name" value="Oxoglu/Fe-dep_dioxygenase_dom"/>
</dbReference>
<gene>
    <name evidence="7" type="ORF">POM88_026212</name>
</gene>
<evidence type="ECO:0000313" key="7">
    <source>
        <dbReference type="EMBL" id="KAK1379468.1"/>
    </source>
</evidence>
<proteinExistence type="inferred from homology"/>
<dbReference type="PANTHER" id="PTHR47991">
    <property type="entry name" value="OXOGLUTARATE/IRON-DEPENDENT DIOXYGENASE"/>
    <property type="match status" value="1"/>
</dbReference>
<comment type="similarity">
    <text evidence="1 5">Belongs to the iron/ascorbate-dependent oxidoreductase family.</text>
</comment>
<dbReference type="AlphaFoldDB" id="A0AAD8I7T6"/>
<organism evidence="7 8">
    <name type="scientific">Heracleum sosnowskyi</name>
    <dbReference type="NCBI Taxonomy" id="360622"/>
    <lineage>
        <taxon>Eukaryota</taxon>
        <taxon>Viridiplantae</taxon>
        <taxon>Streptophyta</taxon>
        <taxon>Embryophyta</taxon>
        <taxon>Tracheophyta</taxon>
        <taxon>Spermatophyta</taxon>
        <taxon>Magnoliopsida</taxon>
        <taxon>eudicotyledons</taxon>
        <taxon>Gunneridae</taxon>
        <taxon>Pentapetalae</taxon>
        <taxon>asterids</taxon>
        <taxon>campanulids</taxon>
        <taxon>Apiales</taxon>
        <taxon>Apiaceae</taxon>
        <taxon>Apioideae</taxon>
        <taxon>apioid superclade</taxon>
        <taxon>Tordylieae</taxon>
        <taxon>Tordyliinae</taxon>
        <taxon>Heracleum</taxon>
    </lineage>
</organism>
<protein>
    <submittedName>
        <fullName evidence="7">S-norcoclaurine synthase 1</fullName>
    </submittedName>
</protein>
<dbReference type="Pfam" id="PF14226">
    <property type="entry name" value="DIOX_N"/>
    <property type="match status" value="1"/>
</dbReference>
<evidence type="ECO:0000256" key="5">
    <source>
        <dbReference type="RuleBase" id="RU003682"/>
    </source>
</evidence>